<dbReference type="GO" id="GO:0009317">
    <property type="term" value="C:acetyl-CoA carboxylase complex"/>
    <property type="evidence" value="ECO:0007669"/>
    <property type="project" value="UniProtKB-ARBA"/>
</dbReference>
<dbReference type="AlphaFoldDB" id="A0A1Y5F999"/>
<dbReference type="InterPro" id="IPR011763">
    <property type="entry name" value="COA_CT_C"/>
</dbReference>
<dbReference type="SUPFAM" id="SSF52096">
    <property type="entry name" value="ClpP/crotonase"/>
    <property type="match status" value="2"/>
</dbReference>
<protein>
    <recommendedName>
        <fullName evidence="2">Propionyl-CoA carboxylase beta chain</fullName>
    </recommendedName>
</protein>
<dbReference type="InterPro" id="IPR051047">
    <property type="entry name" value="AccD/PCCB"/>
</dbReference>
<dbReference type="EMBL" id="MAAO01000015">
    <property type="protein sequence ID" value="OUR93740.1"/>
    <property type="molecule type" value="Genomic_DNA"/>
</dbReference>
<evidence type="ECO:0000313" key="5">
    <source>
        <dbReference type="EMBL" id="OUR93740.1"/>
    </source>
</evidence>
<organism evidence="5 6">
    <name type="scientific">Halobacteriovorax marinus</name>
    <dbReference type="NCBI Taxonomy" id="97084"/>
    <lineage>
        <taxon>Bacteria</taxon>
        <taxon>Pseudomonadati</taxon>
        <taxon>Bdellovibrionota</taxon>
        <taxon>Bacteriovoracia</taxon>
        <taxon>Bacteriovoracales</taxon>
        <taxon>Halobacteriovoraceae</taxon>
        <taxon>Halobacteriovorax</taxon>
    </lineage>
</organism>
<dbReference type="GO" id="GO:0016740">
    <property type="term" value="F:transferase activity"/>
    <property type="evidence" value="ECO:0007669"/>
    <property type="project" value="UniProtKB-KW"/>
</dbReference>
<dbReference type="PANTHER" id="PTHR43842:SF2">
    <property type="entry name" value="PROPIONYL-COA CARBOXYLASE BETA CHAIN, MITOCHONDRIAL"/>
    <property type="match status" value="1"/>
</dbReference>
<comment type="caution">
    <text evidence="5">The sequence shown here is derived from an EMBL/GenBank/DDBJ whole genome shotgun (WGS) entry which is preliminary data.</text>
</comment>
<dbReference type="Gene3D" id="3.90.226.10">
    <property type="entry name" value="2-enoyl-CoA Hydratase, Chain A, domain 1"/>
    <property type="match status" value="2"/>
</dbReference>
<dbReference type="PROSITE" id="PS50989">
    <property type="entry name" value="COA_CT_CTER"/>
    <property type="match status" value="1"/>
</dbReference>
<comment type="similarity">
    <text evidence="1">Belongs to the AccD/PCCB family.</text>
</comment>
<evidence type="ECO:0000256" key="1">
    <source>
        <dbReference type="ARBA" id="ARBA00006102"/>
    </source>
</evidence>
<dbReference type="PROSITE" id="PS50980">
    <property type="entry name" value="COA_CT_NTER"/>
    <property type="match status" value="1"/>
</dbReference>
<dbReference type="InterPro" id="IPR011762">
    <property type="entry name" value="COA_CT_N"/>
</dbReference>
<dbReference type="PANTHER" id="PTHR43842">
    <property type="entry name" value="PROPIONYL-COA CARBOXYLASE BETA CHAIN"/>
    <property type="match status" value="1"/>
</dbReference>
<evidence type="ECO:0000256" key="2">
    <source>
        <dbReference type="ARBA" id="ARBA00074538"/>
    </source>
</evidence>
<dbReference type="FunFam" id="3.90.226.10:FF:000016">
    <property type="entry name" value="Propionyl-CoA carboxylase, beta subunit"/>
    <property type="match status" value="1"/>
</dbReference>
<sequence length="520" mass="57591">MDTVLEEKRALLLEKRGQAELGGGTARIERQHSQGKYTARERIERLIDPGTFIEFDKFVTHRCVEFGMQETEYLGDGVITGIAEMSGKKVALYSQDFTCWGGALGEYHAKKICKIMDFALANRIPIIGMNDSGGARIQEGVDALGGYAEIFYRNVKCSGVIPQISLIMGPCAGGAVYSPAITDFIFMVDKSSYMFVTGPDVIKTVTHEEVTKEELGGATAHNEKSGVAQFISKDEDECFERVRELLAYIPTACFTKPTEKYSSDPVNRDNNKLKDLVPANPKKPYDMNEIILEIVDDSQFLEVHKGWAKNIIVGFASIGGIKIGIVANQPQILAGVLDIDSSCKAARFIRFCDAFDIPILTLVDVPGFLPGTVQEYGGIIKHGSKLLYAYSEATVPMVTLITRKAYGGAYDVMASKHIRSDVNLSYPTGEIAVMGADGAVNIIFRNELKGLEGEAYDTKKAELVKNYEDRFANPYRAAERGYLDAVIFPEETRQRLFEYFTVLKNKVVDKPKRKHGNIQL</sequence>
<dbReference type="InterPro" id="IPR034733">
    <property type="entry name" value="AcCoA_carboxyl_beta"/>
</dbReference>
<keyword evidence="5" id="KW-0808">Transferase</keyword>
<evidence type="ECO:0000313" key="6">
    <source>
        <dbReference type="Proteomes" id="UP000196531"/>
    </source>
</evidence>
<dbReference type="GO" id="GO:0003989">
    <property type="term" value="F:acetyl-CoA carboxylase activity"/>
    <property type="evidence" value="ECO:0007669"/>
    <property type="project" value="UniProtKB-ARBA"/>
</dbReference>
<reference evidence="6" key="1">
    <citation type="journal article" date="2017" name="Proc. Natl. Acad. Sci. U.S.A.">
        <title>Simulation of Deepwater Horizon oil plume reveals substrate specialization within a complex community of hydrocarbon-degraders.</title>
        <authorList>
            <person name="Hu P."/>
            <person name="Dubinsky E.A."/>
            <person name="Probst A.J."/>
            <person name="Wang J."/>
            <person name="Sieber C.M.K."/>
            <person name="Tom L.M."/>
            <person name="Gardinali P."/>
            <person name="Banfield J.F."/>
            <person name="Atlas R.M."/>
            <person name="Andersen G.L."/>
        </authorList>
    </citation>
    <scope>NUCLEOTIDE SEQUENCE [LARGE SCALE GENOMIC DNA]</scope>
</reference>
<name>A0A1Y5F999_9BACT</name>
<dbReference type="GO" id="GO:0015977">
    <property type="term" value="P:carbon fixation"/>
    <property type="evidence" value="ECO:0007669"/>
    <property type="project" value="UniProtKB-ARBA"/>
</dbReference>
<gene>
    <name evidence="5" type="ORF">A9Q84_19960</name>
</gene>
<accession>A0A1Y5F999</accession>
<dbReference type="InterPro" id="IPR029045">
    <property type="entry name" value="ClpP/crotonase-like_dom_sf"/>
</dbReference>
<dbReference type="GO" id="GO:0004658">
    <property type="term" value="F:propionyl-CoA carboxylase activity"/>
    <property type="evidence" value="ECO:0007669"/>
    <property type="project" value="UniProtKB-ARBA"/>
</dbReference>
<feature type="domain" description="CoA carboxyltransferase C-terminal" evidence="4">
    <location>
        <begin position="265"/>
        <end position="513"/>
    </location>
</feature>
<evidence type="ECO:0000259" key="3">
    <source>
        <dbReference type="PROSITE" id="PS50980"/>
    </source>
</evidence>
<dbReference type="FunFam" id="3.90.226.10:FF:000017">
    <property type="entry name" value="Propionyl-CoA carboxylase subunit beta 5"/>
    <property type="match status" value="1"/>
</dbReference>
<dbReference type="Proteomes" id="UP000196531">
    <property type="component" value="Unassembled WGS sequence"/>
</dbReference>
<proteinExistence type="inferred from homology"/>
<dbReference type="Pfam" id="PF01039">
    <property type="entry name" value="Carboxyl_trans"/>
    <property type="match status" value="1"/>
</dbReference>
<evidence type="ECO:0000259" key="4">
    <source>
        <dbReference type="PROSITE" id="PS50989"/>
    </source>
</evidence>
<feature type="domain" description="CoA carboxyltransferase N-terminal" evidence="3">
    <location>
        <begin position="5"/>
        <end position="261"/>
    </location>
</feature>